<name>A0A9N8VQP4_9GLOM</name>
<protein>
    <submittedName>
        <fullName evidence="1">8684_t:CDS:1</fullName>
    </submittedName>
</protein>
<dbReference type="AlphaFoldDB" id="A0A9N8VQP4"/>
<dbReference type="OrthoDB" id="9978173at2759"/>
<gene>
    <name evidence="1" type="ORF">DEBURN_LOCUS2525</name>
</gene>
<organism evidence="1 2">
    <name type="scientific">Diversispora eburnea</name>
    <dbReference type="NCBI Taxonomy" id="1213867"/>
    <lineage>
        <taxon>Eukaryota</taxon>
        <taxon>Fungi</taxon>
        <taxon>Fungi incertae sedis</taxon>
        <taxon>Mucoromycota</taxon>
        <taxon>Glomeromycotina</taxon>
        <taxon>Glomeromycetes</taxon>
        <taxon>Diversisporales</taxon>
        <taxon>Diversisporaceae</taxon>
        <taxon>Diversispora</taxon>
    </lineage>
</organism>
<dbReference type="EMBL" id="CAJVPK010000140">
    <property type="protein sequence ID" value="CAG8458112.1"/>
    <property type="molecule type" value="Genomic_DNA"/>
</dbReference>
<comment type="caution">
    <text evidence="1">The sequence shown here is derived from an EMBL/GenBank/DDBJ whole genome shotgun (WGS) entry which is preliminary data.</text>
</comment>
<dbReference type="Proteomes" id="UP000789706">
    <property type="component" value="Unassembled WGS sequence"/>
</dbReference>
<accession>A0A9N8VQP4</accession>
<keyword evidence="2" id="KW-1185">Reference proteome</keyword>
<proteinExistence type="predicted"/>
<reference evidence="1" key="1">
    <citation type="submission" date="2021-06" db="EMBL/GenBank/DDBJ databases">
        <authorList>
            <person name="Kallberg Y."/>
            <person name="Tangrot J."/>
            <person name="Rosling A."/>
        </authorList>
    </citation>
    <scope>NUCLEOTIDE SEQUENCE</scope>
    <source>
        <strain evidence="1">AZ414A</strain>
    </source>
</reference>
<evidence type="ECO:0000313" key="1">
    <source>
        <dbReference type="EMBL" id="CAG8458112.1"/>
    </source>
</evidence>
<sequence length="298" mass="34679">MTSPKSTQKITDKLEQKNEHLVHEYVKVLFKKWGDKWLTIAPGVSRHILNNAERFHYLFIDQEGKKDIVVLVDRFLEYVDGKFIGDCSKENALLSGTTDKRIKNDWTLFSGWMDRLEPVIAQFVSTYKADVDEKFCENKIRNNEIDPDNVSSGLVHVPFNLITAGGVTFKLSFAVGFFGTRQVIGWYISDESKTDEIKNMPKVTFIKFLQMKRALDLVVMDILFKHHRFEQITSPKSIQKTTDKLEQKNEHLGHEDVRAKNKYDVWLMVAEHFRCLFIDHEGKKDIAILANEFLEYVN</sequence>
<evidence type="ECO:0000313" key="2">
    <source>
        <dbReference type="Proteomes" id="UP000789706"/>
    </source>
</evidence>